<organism evidence="2 3">
    <name type="scientific">Oceanobacillus limi</name>
    <dbReference type="NCBI Taxonomy" id="930131"/>
    <lineage>
        <taxon>Bacteria</taxon>
        <taxon>Bacillati</taxon>
        <taxon>Bacillota</taxon>
        <taxon>Bacilli</taxon>
        <taxon>Bacillales</taxon>
        <taxon>Bacillaceae</taxon>
        <taxon>Oceanobacillus</taxon>
    </lineage>
</organism>
<dbReference type="Pfam" id="PF14106">
    <property type="entry name" value="DUF4279"/>
    <property type="match status" value="1"/>
</dbReference>
<evidence type="ECO:0000313" key="2">
    <source>
        <dbReference type="EMBL" id="SET48309.1"/>
    </source>
</evidence>
<protein>
    <submittedName>
        <fullName evidence="2">Uncharacterized protein</fullName>
    </submittedName>
</protein>
<dbReference type="AlphaFoldDB" id="A0A1I0ES26"/>
<evidence type="ECO:0000313" key="3">
    <source>
        <dbReference type="Proteomes" id="UP000198618"/>
    </source>
</evidence>
<reference evidence="2 3" key="1">
    <citation type="submission" date="2016-10" db="EMBL/GenBank/DDBJ databases">
        <authorList>
            <person name="de Groot N.N."/>
        </authorList>
    </citation>
    <scope>NUCLEOTIDE SEQUENCE [LARGE SCALE GENOMIC DNA]</scope>
    <source>
        <strain evidence="2 3">IBRC-M 10780</strain>
    </source>
</reference>
<sequence>MLGIIHYNISEMLKYIQLGKLVVGIIVFPILVSYGNLVETYEGGNVLRSHKGHMEAQGVTVPFTMSIIIGSTKKLAILLPDKEYTSQGPLFWYANQVYYEAGFDTLCFHYATQDIDEQKLPVIINEMIGSFLQKQDYDSIHFVSMGVGSTITAYFLTHQVYPTAQAVWYSPYIHDPDVLQALLDRPNKGLIFLGEDGDLIEEEGAQLIEEQDHLIVAHVAGGNEFLETEWSTENSVNVMRSLVQIVQEFIEGGEIELIEEKTKIMVYIRFYGDDFPLEEVTEKIGLEPTKTEKKGEEMIPPNGRVNPNFRRYYPETCWELSTEYEETIFFEDQMNQIIEKLRSKTFVINELREKYGLKSHVQVVLQVENGETPIITLDKRMIRFAHQIETEYIGFDMYLMPYDENLRFESDGVTFKGRRLR</sequence>
<dbReference type="Proteomes" id="UP000198618">
    <property type="component" value="Unassembled WGS sequence"/>
</dbReference>
<dbReference type="EMBL" id="FOHE01000012">
    <property type="protein sequence ID" value="SET48309.1"/>
    <property type="molecule type" value="Genomic_DNA"/>
</dbReference>
<dbReference type="InterPro" id="IPR025459">
    <property type="entry name" value="DUF4279"/>
</dbReference>
<keyword evidence="1" id="KW-0812">Transmembrane</keyword>
<name>A0A1I0ES26_9BACI</name>
<gene>
    <name evidence="2" type="ORF">SAMN05216389_11278</name>
</gene>
<dbReference type="OrthoDB" id="893918at2"/>
<keyword evidence="1" id="KW-0472">Membrane</keyword>
<feature type="transmembrane region" description="Helical" evidence="1">
    <location>
        <begin position="21"/>
        <end position="38"/>
    </location>
</feature>
<evidence type="ECO:0000256" key="1">
    <source>
        <dbReference type="SAM" id="Phobius"/>
    </source>
</evidence>
<keyword evidence="3" id="KW-1185">Reference proteome</keyword>
<keyword evidence="1" id="KW-1133">Transmembrane helix</keyword>
<proteinExistence type="predicted"/>
<accession>A0A1I0ES26</accession>
<dbReference type="STRING" id="930131.SAMN05216389_11278"/>